<protein>
    <submittedName>
        <fullName evidence="3">NAD(P)-dependent dehydrogenase (Short-subunit alcohol dehydrogenase family)</fullName>
    </submittedName>
</protein>
<dbReference type="PANTHER" id="PTHR43976">
    <property type="entry name" value="SHORT CHAIN DEHYDROGENASE"/>
    <property type="match status" value="1"/>
</dbReference>
<gene>
    <name evidence="3" type="ORF">HNQ93_003635</name>
</gene>
<dbReference type="PRINTS" id="PR00081">
    <property type="entry name" value="GDHRDH"/>
</dbReference>
<accession>A0A7W9T3D9</accession>
<proteinExistence type="inferred from homology"/>
<evidence type="ECO:0000256" key="1">
    <source>
        <dbReference type="ARBA" id="ARBA00006484"/>
    </source>
</evidence>
<dbReference type="AlphaFoldDB" id="A0A7W9T3D9"/>
<dbReference type="InterPro" id="IPR002347">
    <property type="entry name" value="SDR_fam"/>
</dbReference>
<dbReference type="PANTHER" id="PTHR43976:SF16">
    <property type="entry name" value="SHORT-CHAIN DEHYDROGENASE_REDUCTASE FAMILY PROTEIN"/>
    <property type="match status" value="1"/>
</dbReference>
<organism evidence="3 4">
    <name type="scientific">Hymenobacter luteus</name>
    <dbReference type="NCBI Taxonomy" id="1411122"/>
    <lineage>
        <taxon>Bacteria</taxon>
        <taxon>Pseudomonadati</taxon>
        <taxon>Bacteroidota</taxon>
        <taxon>Cytophagia</taxon>
        <taxon>Cytophagales</taxon>
        <taxon>Hymenobacteraceae</taxon>
        <taxon>Hymenobacter</taxon>
    </lineage>
</organism>
<name>A0A7W9T3D9_9BACT</name>
<dbReference type="Pfam" id="PF00106">
    <property type="entry name" value="adh_short"/>
    <property type="match status" value="1"/>
</dbReference>
<dbReference type="Gene3D" id="3.40.50.720">
    <property type="entry name" value="NAD(P)-binding Rossmann-like Domain"/>
    <property type="match status" value="1"/>
</dbReference>
<evidence type="ECO:0000313" key="4">
    <source>
        <dbReference type="Proteomes" id="UP000532746"/>
    </source>
</evidence>
<comment type="caution">
    <text evidence="3">The sequence shown here is derived from an EMBL/GenBank/DDBJ whole genome shotgun (WGS) entry which is preliminary data.</text>
</comment>
<dbReference type="EMBL" id="JACHGG010000006">
    <property type="protein sequence ID" value="MBB6060760.1"/>
    <property type="molecule type" value="Genomic_DNA"/>
</dbReference>
<keyword evidence="2" id="KW-0560">Oxidoreductase</keyword>
<dbReference type="Proteomes" id="UP000532746">
    <property type="component" value="Unassembled WGS sequence"/>
</dbReference>
<dbReference type="SUPFAM" id="SSF51735">
    <property type="entry name" value="NAD(P)-binding Rossmann-fold domains"/>
    <property type="match status" value="1"/>
</dbReference>
<keyword evidence="4" id="KW-1185">Reference proteome</keyword>
<reference evidence="3 4" key="1">
    <citation type="submission" date="2020-08" db="EMBL/GenBank/DDBJ databases">
        <title>Genomic Encyclopedia of Type Strains, Phase IV (KMG-IV): sequencing the most valuable type-strain genomes for metagenomic binning, comparative biology and taxonomic classification.</title>
        <authorList>
            <person name="Goeker M."/>
        </authorList>
    </citation>
    <scope>NUCLEOTIDE SEQUENCE [LARGE SCALE GENOMIC DNA]</scope>
    <source>
        <strain evidence="3 4">DSM 26718</strain>
    </source>
</reference>
<dbReference type="GO" id="GO:0016491">
    <property type="term" value="F:oxidoreductase activity"/>
    <property type="evidence" value="ECO:0007669"/>
    <property type="project" value="UniProtKB-KW"/>
</dbReference>
<comment type="similarity">
    <text evidence="1">Belongs to the short-chain dehydrogenases/reductases (SDR) family.</text>
</comment>
<evidence type="ECO:0000256" key="2">
    <source>
        <dbReference type="ARBA" id="ARBA00023002"/>
    </source>
</evidence>
<dbReference type="InterPro" id="IPR051911">
    <property type="entry name" value="SDR_oxidoreductase"/>
</dbReference>
<sequence>MILCLITKSTQTMITKNIWFVTGASQSLGLSLVHHLLARGYAVAATSRNLSELKQAVQPEDATHFLPLPMDRSSEQSVQEAITITISTFGRLDVVVNNAGYGQVGALEELTDQEARRHFGVSLAS</sequence>
<evidence type="ECO:0000313" key="3">
    <source>
        <dbReference type="EMBL" id="MBB6060760.1"/>
    </source>
</evidence>
<dbReference type="InterPro" id="IPR036291">
    <property type="entry name" value="NAD(P)-bd_dom_sf"/>
</dbReference>